<dbReference type="Proteomes" id="UP001185737">
    <property type="component" value="Unassembled WGS sequence"/>
</dbReference>
<name>A0ABU4CQH0_RHOJO</name>
<protein>
    <submittedName>
        <fullName evidence="2">Uncharacterized protein</fullName>
    </submittedName>
</protein>
<reference evidence="2 3" key="1">
    <citation type="submission" date="2023-10" db="EMBL/GenBank/DDBJ databases">
        <title>Development of a sustainable strategy for remediation of hydrocarbon-contaminated territories based on the waste exchange concept.</title>
        <authorList>
            <person name="Krivoruchko A."/>
        </authorList>
    </citation>
    <scope>NUCLEOTIDE SEQUENCE [LARGE SCALE GENOMIC DNA]</scope>
    <source>
        <strain evidence="2 3">IEGM 60</strain>
    </source>
</reference>
<keyword evidence="3" id="KW-1185">Reference proteome</keyword>
<dbReference type="RefSeq" id="WP_317571128.1">
    <property type="nucleotide sequence ID" value="NZ_JAWLKA010000029.1"/>
</dbReference>
<feature type="compositionally biased region" description="Basic and acidic residues" evidence="1">
    <location>
        <begin position="60"/>
        <end position="70"/>
    </location>
</feature>
<organism evidence="2 3">
    <name type="scientific">Rhodococcus jostii</name>
    <dbReference type="NCBI Taxonomy" id="132919"/>
    <lineage>
        <taxon>Bacteria</taxon>
        <taxon>Bacillati</taxon>
        <taxon>Actinomycetota</taxon>
        <taxon>Actinomycetes</taxon>
        <taxon>Mycobacteriales</taxon>
        <taxon>Nocardiaceae</taxon>
        <taxon>Rhodococcus</taxon>
    </lineage>
</organism>
<sequence>MRTYNGAPAHTDIIAAGTELWRIHRTDSPFPPNSFNSAAIAPLEDGLTINTRTMRIPRQGRFDPVHDDRVCPGGSPARTSWSAPRPRRGCGIGAATARTNAP</sequence>
<dbReference type="EMBL" id="JAWLKA010000029">
    <property type="protein sequence ID" value="MDV6285811.1"/>
    <property type="molecule type" value="Genomic_DNA"/>
</dbReference>
<accession>A0ABU4CQH0</accession>
<gene>
    <name evidence="2" type="ORF">R3Q59_35585</name>
</gene>
<evidence type="ECO:0000313" key="3">
    <source>
        <dbReference type="Proteomes" id="UP001185737"/>
    </source>
</evidence>
<comment type="caution">
    <text evidence="2">The sequence shown here is derived from an EMBL/GenBank/DDBJ whole genome shotgun (WGS) entry which is preliminary data.</text>
</comment>
<evidence type="ECO:0000313" key="2">
    <source>
        <dbReference type="EMBL" id="MDV6285811.1"/>
    </source>
</evidence>
<feature type="region of interest" description="Disordered" evidence="1">
    <location>
        <begin position="59"/>
        <end position="102"/>
    </location>
</feature>
<proteinExistence type="predicted"/>
<evidence type="ECO:0000256" key="1">
    <source>
        <dbReference type="SAM" id="MobiDB-lite"/>
    </source>
</evidence>